<feature type="domain" description="Major facilitator superfamily (MFS) profile" evidence="7">
    <location>
        <begin position="24"/>
        <end position="414"/>
    </location>
</feature>
<evidence type="ECO:0000256" key="4">
    <source>
        <dbReference type="ARBA" id="ARBA00022989"/>
    </source>
</evidence>
<evidence type="ECO:0000313" key="9">
    <source>
        <dbReference type="Proteomes" id="UP000711047"/>
    </source>
</evidence>
<dbReference type="Pfam" id="PF07690">
    <property type="entry name" value="MFS_1"/>
    <property type="match status" value="2"/>
</dbReference>
<gene>
    <name evidence="8" type="ORF">HQN87_00710</name>
</gene>
<dbReference type="PROSITE" id="PS50850">
    <property type="entry name" value="MFS"/>
    <property type="match status" value="1"/>
</dbReference>
<keyword evidence="9" id="KW-1185">Reference proteome</keyword>
<evidence type="ECO:0000256" key="5">
    <source>
        <dbReference type="ARBA" id="ARBA00023136"/>
    </source>
</evidence>
<protein>
    <submittedName>
        <fullName evidence="8">MFS transporter</fullName>
    </submittedName>
</protein>
<evidence type="ECO:0000256" key="2">
    <source>
        <dbReference type="ARBA" id="ARBA00022448"/>
    </source>
</evidence>
<evidence type="ECO:0000256" key="1">
    <source>
        <dbReference type="ARBA" id="ARBA00004651"/>
    </source>
</evidence>
<dbReference type="SUPFAM" id="SSF103473">
    <property type="entry name" value="MFS general substrate transporter"/>
    <property type="match status" value="1"/>
</dbReference>
<name>A0ABX2DH43_9BACL</name>
<feature type="transmembrane region" description="Helical" evidence="6">
    <location>
        <begin position="123"/>
        <end position="140"/>
    </location>
</feature>
<dbReference type="PANTHER" id="PTHR23504">
    <property type="entry name" value="MAJOR FACILITATOR SUPERFAMILY DOMAIN-CONTAINING PROTEIN 10"/>
    <property type="match status" value="1"/>
</dbReference>
<feature type="transmembrane region" description="Helical" evidence="6">
    <location>
        <begin position="180"/>
        <end position="200"/>
    </location>
</feature>
<dbReference type="EMBL" id="JABMKX010000001">
    <property type="protein sequence ID" value="NQX43835.1"/>
    <property type="molecule type" value="Genomic_DNA"/>
</dbReference>
<reference evidence="8 9" key="1">
    <citation type="submission" date="2020-05" db="EMBL/GenBank/DDBJ databases">
        <title>Paenibacillus glebae, sp. nov., Paenibacillus humi sp. nov., Paenibacillus pedi sp. nov., Paenibacillus terrestris sp. nov. and Paenibacillus terricola sp. nov., isolated from a forest top soil sample.</title>
        <authorList>
            <person name="Qi S."/>
            <person name="Carlier A."/>
            <person name="Cnockaert M."/>
            <person name="Vandamme P."/>
        </authorList>
    </citation>
    <scope>NUCLEOTIDE SEQUENCE [LARGE SCALE GENOMIC DNA]</scope>
    <source>
        <strain evidence="8 9">LMG 29502</strain>
    </source>
</reference>
<feature type="transmembrane region" description="Helical" evidence="6">
    <location>
        <begin position="266"/>
        <end position="288"/>
    </location>
</feature>
<feature type="transmembrane region" description="Helical" evidence="6">
    <location>
        <begin position="24"/>
        <end position="49"/>
    </location>
</feature>
<keyword evidence="5 6" id="KW-0472">Membrane</keyword>
<comment type="subcellular location">
    <subcellularLocation>
        <location evidence="1">Cell membrane</location>
        <topology evidence="1">Multi-pass membrane protein</topology>
    </subcellularLocation>
</comment>
<feature type="transmembrane region" description="Helical" evidence="6">
    <location>
        <begin position="393"/>
        <end position="410"/>
    </location>
</feature>
<dbReference type="PRINTS" id="PR01035">
    <property type="entry name" value="TCRTETA"/>
</dbReference>
<dbReference type="RefSeq" id="WP_173126245.1">
    <property type="nucleotide sequence ID" value="NZ_JABMKX010000001.1"/>
</dbReference>
<dbReference type="InterPro" id="IPR020846">
    <property type="entry name" value="MFS_dom"/>
</dbReference>
<dbReference type="CDD" id="cd17330">
    <property type="entry name" value="MFS_SLC46_TetA_like"/>
    <property type="match status" value="1"/>
</dbReference>
<proteinExistence type="predicted"/>
<feature type="transmembrane region" description="Helical" evidence="6">
    <location>
        <begin position="236"/>
        <end position="254"/>
    </location>
</feature>
<dbReference type="Gene3D" id="1.20.1250.20">
    <property type="entry name" value="MFS general substrate transporter like domains"/>
    <property type="match status" value="1"/>
</dbReference>
<keyword evidence="3 6" id="KW-0812">Transmembrane</keyword>
<sequence length="418" mass="45229">MSIFRSDQPSDKRQHTGQKVDKHALIFGLISVFLCGIGFSIIAPVVPFLVQPYISDPGKQAVMVTMLTSAYAACVFFAAPVIGALSDKYGRRPLLLICLLGSATGYFIFGLGGALWVLFAGRIIEGITGGSISTIFAYFADILPPEQRTKYFGWMSAVVGAGTIIGPSVGGLLARFGYSVPMYFGAAVTLVNVGYGFLFMPESLEKQKRLKEISWMRLNPFTQLANLMSMKNLNRLFVSAFLLWIPNGSLQAIFSQFTLDNFSWKPAVIGLMFSIMGLQDILSQAFIMPRLLQKYSDKQIAILGMVSEIAGYGLFALSALFSFYPLFIAGMFIFGFGDSVFGPSFNGMLSKSAAAGEQGRVQGGSQSIQALARMIGPLIGGQLYVLLGPSAPAFMGMILIMAAIPVLYKINRTGLLPK</sequence>
<evidence type="ECO:0000259" key="7">
    <source>
        <dbReference type="PROSITE" id="PS50850"/>
    </source>
</evidence>
<feature type="transmembrane region" description="Helical" evidence="6">
    <location>
        <begin position="94"/>
        <end position="117"/>
    </location>
</feature>
<dbReference type="InterPro" id="IPR011701">
    <property type="entry name" value="MFS"/>
</dbReference>
<feature type="transmembrane region" description="Helical" evidence="6">
    <location>
        <begin position="61"/>
        <end position="82"/>
    </location>
</feature>
<evidence type="ECO:0000256" key="6">
    <source>
        <dbReference type="SAM" id="Phobius"/>
    </source>
</evidence>
<accession>A0ABX2DH43</accession>
<keyword evidence="2" id="KW-0813">Transport</keyword>
<dbReference type="InterPro" id="IPR036259">
    <property type="entry name" value="MFS_trans_sf"/>
</dbReference>
<dbReference type="InterPro" id="IPR001958">
    <property type="entry name" value="Tet-R_TetA/multi-R_MdtG-like"/>
</dbReference>
<evidence type="ECO:0000313" key="8">
    <source>
        <dbReference type="EMBL" id="NQX43835.1"/>
    </source>
</evidence>
<keyword evidence="4 6" id="KW-1133">Transmembrane helix</keyword>
<dbReference type="Proteomes" id="UP000711047">
    <property type="component" value="Unassembled WGS sequence"/>
</dbReference>
<feature type="transmembrane region" description="Helical" evidence="6">
    <location>
        <begin position="152"/>
        <end position="174"/>
    </location>
</feature>
<comment type="caution">
    <text evidence="8">The sequence shown here is derived from an EMBL/GenBank/DDBJ whole genome shotgun (WGS) entry which is preliminary data.</text>
</comment>
<evidence type="ECO:0000256" key="3">
    <source>
        <dbReference type="ARBA" id="ARBA00022692"/>
    </source>
</evidence>
<organism evidence="8 9">
    <name type="scientific">Paenibacillus tritici</name>
    <dbReference type="NCBI Taxonomy" id="1873425"/>
    <lineage>
        <taxon>Bacteria</taxon>
        <taxon>Bacillati</taxon>
        <taxon>Bacillota</taxon>
        <taxon>Bacilli</taxon>
        <taxon>Bacillales</taxon>
        <taxon>Paenibacillaceae</taxon>
        <taxon>Paenibacillus</taxon>
    </lineage>
</organism>
<dbReference type="PANTHER" id="PTHR23504:SF15">
    <property type="entry name" value="MAJOR FACILITATOR SUPERFAMILY (MFS) PROFILE DOMAIN-CONTAINING PROTEIN"/>
    <property type="match status" value="1"/>
</dbReference>